<evidence type="ECO:0000313" key="5">
    <source>
        <dbReference type="EnsemblMetazoa" id="XP_022653962"/>
    </source>
</evidence>
<name>A0A7M7K0X7_VARDE</name>
<keyword evidence="1 4" id="KW-0812">Transmembrane</keyword>
<dbReference type="RefSeq" id="XP_022653962.1">
    <property type="nucleotide sequence ID" value="XM_022798227.1"/>
</dbReference>
<comment type="subcellular location">
    <subcellularLocation>
        <location evidence="4">Membrane</location>
        <topology evidence="4">Multi-pass membrane protein</topology>
    </subcellularLocation>
</comment>
<dbReference type="Proteomes" id="UP000594260">
    <property type="component" value="Unplaced"/>
</dbReference>
<dbReference type="GO" id="GO:0016020">
    <property type="term" value="C:membrane"/>
    <property type="evidence" value="ECO:0007669"/>
    <property type="project" value="UniProtKB-SubCell"/>
</dbReference>
<dbReference type="EnsemblMetazoa" id="XM_022798227">
    <property type="protein sequence ID" value="XP_022653962"/>
    <property type="gene ID" value="LOC111247393"/>
</dbReference>
<dbReference type="GeneID" id="111247393"/>
<dbReference type="OrthoDB" id="161814at2759"/>
<dbReference type="PANTHER" id="PTHR12483">
    <property type="entry name" value="SOLUTE CARRIER FAMILY 31 COPPER TRANSPORTERS"/>
    <property type="match status" value="1"/>
</dbReference>
<keyword evidence="3 4" id="KW-0472">Membrane</keyword>
<keyword evidence="6" id="KW-1185">Reference proteome</keyword>
<dbReference type="InterPro" id="IPR007274">
    <property type="entry name" value="Cop_transporter"/>
</dbReference>
<evidence type="ECO:0000256" key="1">
    <source>
        <dbReference type="ARBA" id="ARBA00022692"/>
    </source>
</evidence>
<feature type="transmembrane region" description="Helical" evidence="4">
    <location>
        <begin position="164"/>
        <end position="183"/>
    </location>
</feature>
<keyword evidence="2 4" id="KW-1133">Transmembrane helix</keyword>
<keyword evidence="4" id="KW-0187">Copper transport</keyword>
<comment type="similarity">
    <text evidence="4">Belongs to the copper transporter (Ctr) (TC 1.A.56) family. SLC31A subfamily.</text>
</comment>
<feature type="transmembrane region" description="Helical" evidence="4">
    <location>
        <begin position="139"/>
        <end position="158"/>
    </location>
</feature>
<evidence type="ECO:0000256" key="3">
    <source>
        <dbReference type="ARBA" id="ARBA00023136"/>
    </source>
</evidence>
<dbReference type="KEGG" id="vde:111247393"/>
<evidence type="ECO:0000313" key="6">
    <source>
        <dbReference type="Proteomes" id="UP000594260"/>
    </source>
</evidence>
<accession>A0A7M7K0X7</accession>
<dbReference type="GO" id="GO:0005375">
    <property type="term" value="F:copper ion transmembrane transporter activity"/>
    <property type="evidence" value="ECO:0007669"/>
    <property type="project" value="UniProtKB-UniRule"/>
</dbReference>
<sequence>MRKVEGEVKDKTIVPIVIHCNALRTRTTTREKMAHAGHTGRETAGQMTGDAYNISDTHTWNMMHMAFYASTNSTILFSDWKITNARQMVGACVGVFVMAMLFEALRTFRERLRSRSRGDSKTSLISQSRQWTSALMDPSHLVQTMLYGFQITLGYLLMLIFMTYNVYICLAVVSGATLGFWLFSWRKCPMFDITVEHCG</sequence>
<keyword evidence="4" id="KW-0813">Transport</keyword>
<keyword evidence="4" id="KW-0186">Copper</keyword>
<dbReference type="Pfam" id="PF04145">
    <property type="entry name" value="Ctr"/>
    <property type="match status" value="1"/>
</dbReference>
<reference evidence="5" key="1">
    <citation type="submission" date="2021-01" db="UniProtKB">
        <authorList>
            <consortium name="EnsemblMetazoa"/>
        </authorList>
    </citation>
    <scope>IDENTIFICATION</scope>
</reference>
<protein>
    <recommendedName>
        <fullName evidence="4">Copper transport protein</fullName>
    </recommendedName>
</protein>
<evidence type="ECO:0000256" key="2">
    <source>
        <dbReference type="ARBA" id="ARBA00022989"/>
    </source>
</evidence>
<organism evidence="5 6">
    <name type="scientific">Varroa destructor</name>
    <name type="common">Honeybee mite</name>
    <dbReference type="NCBI Taxonomy" id="109461"/>
    <lineage>
        <taxon>Eukaryota</taxon>
        <taxon>Metazoa</taxon>
        <taxon>Ecdysozoa</taxon>
        <taxon>Arthropoda</taxon>
        <taxon>Chelicerata</taxon>
        <taxon>Arachnida</taxon>
        <taxon>Acari</taxon>
        <taxon>Parasitiformes</taxon>
        <taxon>Mesostigmata</taxon>
        <taxon>Gamasina</taxon>
        <taxon>Dermanyssoidea</taxon>
        <taxon>Varroidae</taxon>
        <taxon>Varroa</taxon>
    </lineage>
</organism>
<evidence type="ECO:0000256" key="4">
    <source>
        <dbReference type="RuleBase" id="RU367022"/>
    </source>
</evidence>
<dbReference type="InParanoid" id="A0A7M7K0X7"/>
<feature type="transmembrane region" description="Helical" evidence="4">
    <location>
        <begin position="88"/>
        <end position="108"/>
    </location>
</feature>
<keyword evidence="4" id="KW-0406">Ion transport</keyword>
<dbReference type="AlphaFoldDB" id="A0A7M7K0X7"/>
<proteinExistence type="inferred from homology"/>
<dbReference type="PANTHER" id="PTHR12483:SF115">
    <property type="entry name" value="COPPER TRANSPORT PROTEIN"/>
    <property type="match status" value="1"/>
</dbReference>